<feature type="compositionally biased region" description="Basic and acidic residues" evidence="5">
    <location>
        <begin position="364"/>
        <end position="391"/>
    </location>
</feature>
<feature type="compositionally biased region" description="Polar residues" evidence="5">
    <location>
        <begin position="271"/>
        <end position="285"/>
    </location>
</feature>
<dbReference type="PROSITE" id="PS50089">
    <property type="entry name" value="ZF_RING_2"/>
    <property type="match status" value="1"/>
</dbReference>
<sequence>MGSREQDDNEVKDLIHHISKWRVAAVEASDPAPDVQYFAVWLPEDKCSCNEGSSHDASGDTSTVGACWLLSLKTAFEVFKLEKRLREPNQLQEAGSDAYKWLRGFLREMLAPQMRTNCVSLDDWKELPESPWGEDWEKLFTDASLEVLPAVPFEPTFEEILAIASASLNWEMQHSIPMGATLLRFGKETILYIRLRYNQTHWTHLLFDMHSRETEWEIRSVSSCFVYPSVGAVASFVTALVKHSSEGKSNADGSANPLLWTALNIRPSDSVPSNIVSADDNSGLQNGHIPSPSPDDPTLPKDPKWVEPPAHSTPPKSQPTMEDSKKGNHIRNRVSKQRLHSEFGWQMALQNQRLNLPYTIVEDDPSKRKTAQEEPKGKTVQEKPLPSKEPKNSPSPPANGAANGVKPTETKSRTPNSVAPRSSNILKKDIGWQLALQNLASGSEMLTPLQPPDSSANGLLGAKKADDNNTSNVSVQTLTRANVQLQKPVRDEFSWQLGLIAKSLTFPLNKPTQDDHLVQSEFGVLSSTTLQEGPSQQPTTYDGSSPGCGPSTPIEATATNHSPREVRRGEETFTCEHCFGVVPVEGNRFHFLGCTHSFCKDCVRRHLLVKMEESTYPLLCPACGLYGVVDLGRADLDLLRDVDLGHEEERYLRLERDSRGSVTYSCLK</sequence>
<feature type="domain" description="RING-type" evidence="6">
    <location>
        <begin position="575"/>
        <end position="623"/>
    </location>
</feature>
<keyword evidence="2 4" id="KW-0863">Zinc-finger</keyword>
<keyword evidence="8" id="KW-1185">Reference proteome</keyword>
<dbReference type="GeneID" id="6007929"/>
<dbReference type="Gene3D" id="3.30.40.10">
    <property type="entry name" value="Zinc/RING finger domain, C3HC4 (zinc finger)"/>
    <property type="match status" value="1"/>
</dbReference>
<dbReference type="InterPro" id="IPR017907">
    <property type="entry name" value="Znf_RING_CS"/>
</dbReference>
<feature type="region of interest" description="Disordered" evidence="5">
    <location>
        <begin position="445"/>
        <end position="473"/>
    </location>
</feature>
<evidence type="ECO:0000256" key="2">
    <source>
        <dbReference type="ARBA" id="ARBA00022771"/>
    </source>
</evidence>
<dbReference type="RefSeq" id="XP_001831457.2">
    <property type="nucleotide sequence ID" value="XM_001831405.2"/>
</dbReference>
<reference evidence="7 8" key="1">
    <citation type="journal article" date="2010" name="Proc. Natl. Acad. Sci. U.S.A.">
        <title>Insights into evolution of multicellular fungi from the assembled chromosomes of the mushroom Coprinopsis cinerea (Coprinus cinereus).</title>
        <authorList>
            <person name="Stajich J.E."/>
            <person name="Wilke S.K."/>
            <person name="Ahren D."/>
            <person name="Au C.H."/>
            <person name="Birren B.W."/>
            <person name="Borodovsky M."/>
            <person name="Burns C."/>
            <person name="Canback B."/>
            <person name="Casselton L.A."/>
            <person name="Cheng C.K."/>
            <person name="Deng J."/>
            <person name="Dietrich F.S."/>
            <person name="Fargo D.C."/>
            <person name="Farman M.L."/>
            <person name="Gathman A.C."/>
            <person name="Goldberg J."/>
            <person name="Guigo R."/>
            <person name="Hoegger P.J."/>
            <person name="Hooker J.B."/>
            <person name="Huggins A."/>
            <person name="James T.Y."/>
            <person name="Kamada T."/>
            <person name="Kilaru S."/>
            <person name="Kodira C."/>
            <person name="Kues U."/>
            <person name="Kupfer D."/>
            <person name="Kwan H.S."/>
            <person name="Lomsadze A."/>
            <person name="Li W."/>
            <person name="Lilly W.W."/>
            <person name="Ma L.J."/>
            <person name="Mackey A.J."/>
            <person name="Manning G."/>
            <person name="Martin F."/>
            <person name="Muraguchi H."/>
            <person name="Natvig D.O."/>
            <person name="Palmerini H."/>
            <person name="Ramesh M.A."/>
            <person name="Rehmeyer C.J."/>
            <person name="Roe B.A."/>
            <person name="Shenoy N."/>
            <person name="Stanke M."/>
            <person name="Ter-Hovhannisyan V."/>
            <person name="Tunlid A."/>
            <person name="Velagapudi R."/>
            <person name="Vision T.J."/>
            <person name="Zeng Q."/>
            <person name="Zolan M.E."/>
            <person name="Pukkila P.J."/>
        </authorList>
    </citation>
    <scope>NUCLEOTIDE SEQUENCE [LARGE SCALE GENOMIC DNA]</scope>
    <source>
        <strain evidence="8">Okayama-7 / 130 / ATCC MYA-4618 / FGSC 9003</strain>
    </source>
</reference>
<dbReference type="KEGG" id="cci:CC1G_01004"/>
<dbReference type="InParanoid" id="A8N9C9"/>
<dbReference type="VEuPathDB" id="FungiDB:CC1G_01004"/>
<dbReference type="EMBL" id="AACS02000007">
    <property type="protein sequence ID" value="EAU90620.2"/>
    <property type="molecule type" value="Genomic_DNA"/>
</dbReference>
<evidence type="ECO:0000256" key="1">
    <source>
        <dbReference type="ARBA" id="ARBA00022723"/>
    </source>
</evidence>
<dbReference type="OrthoDB" id="3013787at2759"/>
<dbReference type="SUPFAM" id="SSF57850">
    <property type="entry name" value="RING/U-box"/>
    <property type="match status" value="1"/>
</dbReference>
<dbReference type="InterPro" id="IPR013083">
    <property type="entry name" value="Znf_RING/FYVE/PHD"/>
</dbReference>
<gene>
    <name evidence="7" type="ORF">CC1G_01004</name>
</gene>
<dbReference type="HOGENOM" id="CLU_411035_0_0_1"/>
<evidence type="ECO:0000259" key="6">
    <source>
        <dbReference type="PROSITE" id="PS50089"/>
    </source>
</evidence>
<organism evidence="7 8">
    <name type="scientific">Coprinopsis cinerea (strain Okayama-7 / 130 / ATCC MYA-4618 / FGSC 9003)</name>
    <name type="common">Inky cap fungus</name>
    <name type="synonym">Hormographiella aspergillata</name>
    <dbReference type="NCBI Taxonomy" id="240176"/>
    <lineage>
        <taxon>Eukaryota</taxon>
        <taxon>Fungi</taxon>
        <taxon>Dikarya</taxon>
        <taxon>Basidiomycota</taxon>
        <taxon>Agaricomycotina</taxon>
        <taxon>Agaricomycetes</taxon>
        <taxon>Agaricomycetidae</taxon>
        <taxon>Agaricales</taxon>
        <taxon>Agaricineae</taxon>
        <taxon>Psathyrellaceae</taxon>
        <taxon>Coprinopsis</taxon>
    </lineage>
</organism>
<evidence type="ECO:0000313" key="8">
    <source>
        <dbReference type="Proteomes" id="UP000001861"/>
    </source>
</evidence>
<dbReference type="AlphaFoldDB" id="A8N9C9"/>
<proteinExistence type="predicted"/>
<dbReference type="InterPro" id="IPR001841">
    <property type="entry name" value="Znf_RING"/>
</dbReference>
<feature type="region of interest" description="Disordered" evidence="5">
    <location>
        <begin position="529"/>
        <end position="562"/>
    </location>
</feature>
<dbReference type="PROSITE" id="PS00518">
    <property type="entry name" value="ZF_RING_1"/>
    <property type="match status" value="1"/>
</dbReference>
<accession>A8N9C9</accession>
<feature type="region of interest" description="Disordered" evidence="5">
    <location>
        <begin position="364"/>
        <end position="424"/>
    </location>
</feature>
<protein>
    <recommendedName>
        <fullName evidence="6">RING-type domain-containing protein</fullName>
    </recommendedName>
</protein>
<dbReference type="GO" id="GO:0008270">
    <property type="term" value="F:zinc ion binding"/>
    <property type="evidence" value="ECO:0007669"/>
    <property type="project" value="UniProtKB-KW"/>
</dbReference>
<evidence type="ECO:0000256" key="3">
    <source>
        <dbReference type="ARBA" id="ARBA00022833"/>
    </source>
</evidence>
<evidence type="ECO:0000256" key="5">
    <source>
        <dbReference type="SAM" id="MobiDB-lite"/>
    </source>
</evidence>
<name>A8N9C9_COPC7</name>
<feature type="compositionally biased region" description="Polar residues" evidence="5">
    <location>
        <begin position="413"/>
        <end position="424"/>
    </location>
</feature>
<feature type="region of interest" description="Disordered" evidence="5">
    <location>
        <begin position="271"/>
        <end position="328"/>
    </location>
</feature>
<evidence type="ECO:0000313" key="7">
    <source>
        <dbReference type="EMBL" id="EAU90620.2"/>
    </source>
</evidence>
<comment type="caution">
    <text evidence="7">The sequence shown here is derived from an EMBL/GenBank/DDBJ whole genome shotgun (WGS) entry which is preliminary data.</text>
</comment>
<keyword evidence="1" id="KW-0479">Metal-binding</keyword>
<keyword evidence="3" id="KW-0862">Zinc</keyword>
<evidence type="ECO:0000256" key="4">
    <source>
        <dbReference type="PROSITE-ProRule" id="PRU00175"/>
    </source>
</evidence>
<dbReference type="Proteomes" id="UP000001861">
    <property type="component" value="Unassembled WGS sequence"/>
</dbReference>
<feature type="compositionally biased region" description="Polar residues" evidence="5">
    <location>
        <begin position="529"/>
        <end position="543"/>
    </location>
</feature>